<protein>
    <submittedName>
        <fullName evidence="1">Uncharacterized protein</fullName>
    </submittedName>
</protein>
<organism evidence="1 2">
    <name type="scientific">Araneus ventricosus</name>
    <name type="common">Orbweaver spider</name>
    <name type="synonym">Epeira ventricosa</name>
    <dbReference type="NCBI Taxonomy" id="182803"/>
    <lineage>
        <taxon>Eukaryota</taxon>
        <taxon>Metazoa</taxon>
        <taxon>Ecdysozoa</taxon>
        <taxon>Arthropoda</taxon>
        <taxon>Chelicerata</taxon>
        <taxon>Arachnida</taxon>
        <taxon>Araneae</taxon>
        <taxon>Araneomorphae</taxon>
        <taxon>Entelegynae</taxon>
        <taxon>Araneoidea</taxon>
        <taxon>Araneidae</taxon>
        <taxon>Araneus</taxon>
    </lineage>
</organism>
<keyword evidence="2" id="KW-1185">Reference proteome</keyword>
<sequence length="129" mass="14854">MVSKGCIVNAKSAILLKRLHWLHKLIKLFWGIVEWDYKHSMPAPPVSSNPDPTTSCEKYRCDGVDSYTDAFLKSISLLMLRFCYDFLPTSGENAKQKSRKWLVRHRSIAGGMWALPSCHLCTSRTIFYR</sequence>
<gene>
    <name evidence="1" type="ORF">AVEN_192577_1</name>
</gene>
<evidence type="ECO:0000313" key="1">
    <source>
        <dbReference type="EMBL" id="GBL86374.1"/>
    </source>
</evidence>
<dbReference type="EMBL" id="BGPR01082250">
    <property type="protein sequence ID" value="GBL86374.1"/>
    <property type="molecule type" value="Genomic_DNA"/>
</dbReference>
<dbReference type="AlphaFoldDB" id="A0A4Y2B5P3"/>
<accession>A0A4Y2B5P3</accession>
<name>A0A4Y2B5P3_ARAVE</name>
<evidence type="ECO:0000313" key="2">
    <source>
        <dbReference type="Proteomes" id="UP000499080"/>
    </source>
</evidence>
<dbReference type="Proteomes" id="UP000499080">
    <property type="component" value="Unassembled WGS sequence"/>
</dbReference>
<comment type="caution">
    <text evidence="1">The sequence shown here is derived from an EMBL/GenBank/DDBJ whole genome shotgun (WGS) entry which is preliminary data.</text>
</comment>
<proteinExistence type="predicted"/>
<reference evidence="1 2" key="1">
    <citation type="journal article" date="2019" name="Sci. Rep.">
        <title>Orb-weaving spider Araneus ventricosus genome elucidates the spidroin gene catalogue.</title>
        <authorList>
            <person name="Kono N."/>
            <person name="Nakamura H."/>
            <person name="Ohtoshi R."/>
            <person name="Moran D.A.P."/>
            <person name="Shinohara A."/>
            <person name="Yoshida Y."/>
            <person name="Fujiwara M."/>
            <person name="Mori M."/>
            <person name="Tomita M."/>
            <person name="Arakawa K."/>
        </authorList>
    </citation>
    <scope>NUCLEOTIDE SEQUENCE [LARGE SCALE GENOMIC DNA]</scope>
</reference>